<protein>
    <submittedName>
        <fullName evidence="1">Uncharacterized protein</fullName>
    </submittedName>
</protein>
<comment type="caution">
    <text evidence="1">The sequence shown here is derived from an EMBL/GenBank/DDBJ whole genome shotgun (WGS) entry which is preliminary data.</text>
</comment>
<gene>
    <name evidence="1" type="ORF">GCM10023332_21170</name>
</gene>
<keyword evidence="2" id="KW-1185">Reference proteome</keyword>
<evidence type="ECO:0000313" key="2">
    <source>
        <dbReference type="Proteomes" id="UP001501323"/>
    </source>
</evidence>
<reference evidence="2" key="1">
    <citation type="journal article" date="2019" name="Int. J. Syst. Evol. Microbiol.">
        <title>The Global Catalogue of Microorganisms (GCM) 10K type strain sequencing project: providing services to taxonomists for standard genome sequencing and annotation.</title>
        <authorList>
            <consortium name="The Broad Institute Genomics Platform"/>
            <consortium name="The Broad Institute Genome Sequencing Center for Infectious Disease"/>
            <person name="Wu L."/>
            <person name="Ma J."/>
        </authorList>
    </citation>
    <scope>NUCLEOTIDE SEQUENCE [LARGE SCALE GENOMIC DNA]</scope>
    <source>
        <strain evidence="2">JCM 18392</strain>
    </source>
</reference>
<evidence type="ECO:0000313" key="1">
    <source>
        <dbReference type="EMBL" id="GAA4868406.1"/>
    </source>
</evidence>
<name>A0ABP9E3Q5_9GAMM</name>
<proteinExistence type="predicted"/>
<organism evidence="1 2">
    <name type="scientific">Luteimonas vadosa</name>
    <dbReference type="NCBI Taxonomy" id="1165507"/>
    <lineage>
        <taxon>Bacteria</taxon>
        <taxon>Pseudomonadati</taxon>
        <taxon>Pseudomonadota</taxon>
        <taxon>Gammaproteobacteria</taxon>
        <taxon>Lysobacterales</taxon>
        <taxon>Lysobacteraceae</taxon>
        <taxon>Luteimonas</taxon>
    </lineage>
</organism>
<dbReference type="EMBL" id="BAABJY010000002">
    <property type="protein sequence ID" value="GAA4868406.1"/>
    <property type="molecule type" value="Genomic_DNA"/>
</dbReference>
<dbReference type="Proteomes" id="UP001501323">
    <property type="component" value="Unassembled WGS sequence"/>
</dbReference>
<sequence length="367" mass="37866">MVSHSARLIGEGEVMKVLTTAISAALVATLGGVVLTSQVAEAAGPSSAGSQYTAKTERGENVGNIVRRWADYVSTVYGTGRGEWARAMASTFAQADLHNIKRAARMTTFEGMMSALMGQRATDEQIIDKMANPQASAAVIHALGSPSEDLVYTAIVPCRILDTRLAGGAMTPGETRHYVSDGSDFVAQGGASMDCGVPANASAVVMNVTTTESHSGGYITVYPYNAPQPFAASLNVVIGGDNGNEIIVKQTLGQSFDFSIFSAVPTHVVGDVAGYFMAPTATAMECQQVDGPLTTSIPSGSQTTLRATCPSGFAATGGGTKSFGSGTLTVHSSFPESTSIWQVKVARTGGSSVDGQAVAQCCRVPGR</sequence>
<accession>A0ABP9E3Q5</accession>